<name>A0AAV1J0F3_9NEOP</name>
<dbReference type="AlphaFoldDB" id="A0AAV1J0F3"/>
<organism evidence="1 2">
    <name type="scientific">Leptosia nina</name>
    <dbReference type="NCBI Taxonomy" id="320188"/>
    <lineage>
        <taxon>Eukaryota</taxon>
        <taxon>Metazoa</taxon>
        <taxon>Ecdysozoa</taxon>
        <taxon>Arthropoda</taxon>
        <taxon>Hexapoda</taxon>
        <taxon>Insecta</taxon>
        <taxon>Pterygota</taxon>
        <taxon>Neoptera</taxon>
        <taxon>Endopterygota</taxon>
        <taxon>Lepidoptera</taxon>
        <taxon>Glossata</taxon>
        <taxon>Ditrysia</taxon>
        <taxon>Papilionoidea</taxon>
        <taxon>Pieridae</taxon>
        <taxon>Pierinae</taxon>
        <taxon>Leptosia</taxon>
    </lineage>
</organism>
<comment type="caution">
    <text evidence="1">The sequence shown here is derived from an EMBL/GenBank/DDBJ whole genome shotgun (WGS) entry which is preliminary data.</text>
</comment>
<accession>A0AAV1J0F3</accession>
<dbReference type="Proteomes" id="UP001497472">
    <property type="component" value="Unassembled WGS sequence"/>
</dbReference>
<protein>
    <submittedName>
        <fullName evidence="1">Uncharacterized protein</fullName>
    </submittedName>
</protein>
<dbReference type="EMBL" id="CAVLEF010000002">
    <property type="protein sequence ID" value="CAK1541855.1"/>
    <property type="molecule type" value="Genomic_DNA"/>
</dbReference>
<proteinExistence type="predicted"/>
<reference evidence="1 2" key="1">
    <citation type="submission" date="2023-11" db="EMBL/GenBank/DDBJ databases">
        <authorList>
            <person name="Okamura Y."/>
        </authorList>
    </citation>
    <scope>NUCLEOTIDE SEQUENCE [LARGE SCALE GENOMIC DNA]</scope>
</reference>
<evidence type="ECO:0000313" key="2">
    <source>
        <dbReference type="Proteomes" id="UP001497472"/>
    </source>
</evidence>
<evidence type="ECO:0000313" key="1">
    <source>
        <dbReference type="EMBL" id="CAK1541855.1"/>
    </source>
</evidence>
<sequence length="134" mass="15510">MYKLFLYIYRSKREEAFLVRETYRRRSSLPREANDARALFARSGAGLRLVRYVEALQLEPLLDAERLLGGDHLAFELKCLFSRLFALGSSRFRLSALCTSRRSAAAARVASAASRERRRPLRRASLTSQWRRGR</sequence>
<gene>
    <name evidence="1" type="ORF">LNINA_LOCUS1805</name>
</gene>
<keyword evidence="2" id="KW-1185">Reference proteome</keyword>